<evidence type="ECO:0000313" key="2">
    <source>
        <dbReference type="Proteomes" id="UP001057402"/>
    </source>
</evidence>
<name>A0ACB9M7R7_9MYRT</name>
<gene>
    <name evidence="1" type="ORF">MLD38_032584</name>
</gene>
<sequence length="551" mass="58570">MPPPADYGLDLFLRNRRSGSIPHVSSDDSSSDAPPSIRLGRLSVGSAKVARTGIDDLLSSTEGGKHDYDWLLTPPGTPLVPSSDAAVSQPTKVSSVARSTSAVKSSRLSVSQSEVNHSSRPIRSSSATRSSISTSHYNNYSSNRSSSSILNTSSASVSSYIRPSSPSIRPSSSTRPSTPSSRATVSRSSTPSRVRPTTTNSSTEKPRPSVSSRPSTPSSRPHISTSGSSPAAPRQSSRPSTPTRRSSTPSLSPSSNSSTAASRGIQNGRTLAPTSRPSSPSPRLRPPPQPIVPPDFPLETPPNLRTTLPDRPLSAGRSRPSAANTVKGSHDASTPTSLARRQSSPVSTRGRLSSAEPNGRARGNANGPDATEHRKSPSSPELGMRKPVKSVTSLADRGGFGRTISKNSLDMAIRHMDIRNGTGSIRALSGTTLFPQSIRSTASKTQPIRAAGALMSGFNKDAVHHDLGNNPLVIENGFRTRAADSRVEQNNGRHSAKVTDIDIYESSRYDAILLREDLKNSNWLHSFDDKSDQGPIFEKGLEFLPEPFDPL</sequence>
<evidence type="ECO:0000313" key="1">
    <source>
        <dbReference type="EMBL" id="KAI4318931.1"/>
    </source>
</evidence>
<dbReference type="Proteomes" id="UP001057402">
    <property type="component" value="Chromosome 10"/>
</dbReference>
<protein>
    <submittedName>
        <fullName evidence="1">Uncharacterized protein</fullName>
    </submittedName>
</protein>
<dbReference type="EMBL" id="CM042889">
    <property type="protein sequence ID" value="KAI4318931.1"/>
    <property type="molecule type" value="Genomic_DNA"/>
</dbReference>
<accession>A0ACB9M7R7</accession>
<keyword evidence="2" id="KW-1185">Reference proteome</keyword>
<proteinExistence type="predicted"/>
<reference evidence="2" key="1">
    <citation type="journal article" date="2023" name="Front. Plant Sci.">
        <title>Chromosomal-level genome assembly of Melastoma candidum provides insights into trichome evolution.</title>
        <authorList>
            <person name="Zhong Y."/>
            <person name="Wu W."/>
            <person name="Sun C."/>
            <person name="Zou P."/>
            <person name="Liu Y."/>
            <person name="Dai S."/>
            <person name="Zhou R."/>
        </authorList>
    </citation>
    <scope>NUCLEOTIDE SEQUENCE [LARGE SCALE GENOMIC DNA]</scope>
</reference>
<organism evidence="1 2">
    <name type="scientific">Melastoma candidum</name>
    <dbReference type="NCBI Taxonomy" id="119954"/>
    <lineage>
        <taxon>Eukaryota</taxon>
        <taxon>Viridiplantae</taxon>
        <taxon>Streptophyta</taxon>
        <taxon>Embryophyta</taxon>
        <taxon>Tracheophyta</taxon>
        <taxon>Spermatophyta</taxon>
        <taxon>Magnoliopsida</taxon>
        <taxon>eudicotyledons</taxon>
        <taxon>Gunneridae</taxon>
        <taxon>Pentapetalae</taxon>
        <taxon>rosids</taxon>
        <taxon>malvids</taxon>
        <taxon>Myrtales</taxon>
        <taxon>Melastomataceae</taxon>
        <taxon>Melastomatoideae</taxon>
        <taxon>Melastomateae</taxon>
        <taxon>Melastoma</taxon>
    </lineage>
</organism>
<comment type="caution">
    <text evidence="1">The sequence shown here is derived from an EMBL/GenBank/DDBJ whole genome shotgun (WGS) entry which is preliminary data.</text>
</comment>